<dbReference type="GO" id="GO:0006508">
    <property type="term" value="P:proteolysis"/>
    <property type="evidence" value="ECO:0007669"/>
    <property type="project" value="UniProtKB-KW"/>
</dbReference>
<evidence type="ECO:0000256" key="10">
    <source>
        <dbReference type="ARBA" id="ARBA00022989"/>
    </source>
</evidence>
<feature type="domain" description="Peptidase M50" evidence="18">
    <location>
        <begin position="138"/>
        <end position="199"/>
    </location>
</feature>
<feature type="active site" evidence="15">
    <location>
        <position position="68"/>
    </location>
</feature>
<feature type="transmembrane region" description="Helical" evidence="14">
    <location>
        <begin position="107"/>
        <end position="130"/>
    </location>
</feature>
<keyword evidence="7" id="KW-0677">Repeat</keyword>
<evidence type="ECO:0000256" key="13">
    <source>
        <dbReference type="ARBA" id="ARBA00023136"/>
    </source>
</evidence>
<feature type="domain" description="Peptidase M50" evidence="18">
    <location>
        <begin position="57"/>
        <end position="128"/>
    </location>
</feature>
<keyword evidence="11 14" id="KW-0482">Metalloprotease</keyword>
<proteinExistence type="inferred from homology"/>
<evidence type="ECO:0000256" key="7">
    <source>
        <dbReference type="ARBA" id="ARBA00022737"/>
    </source>
</evidence>
<comment type="caution">
    <text evidence="19">The sequence shown here is derived from an EMBL/GenBank/DDBJ whole genome shotgun (WGS) entry which is preliminary data.</text>
</comment>
<feature type="binding site" evidence="16">
    <location>
        <position position="166"/>
    </location>
    <ligand>
        <name>Zn(2+)</name>
        <dbReference type="ChEBI" id="CHEBI:29105"/>
        <note>catalytic</note>
    </ligand>
</feature>
<evidence type="ECO:0000256" key="16">
    <source>
        <dbReference type="PIRSR" id="PIRSR006404-2"/>
    </source>
</evidence>
<feature type="transmembrane region" description="Helical" evidence="14">
    <location>
        <begin position="47"/>
        <end position="66"/>
    </location>
</feature>
<feature type="region of interest" description="Disordered" evidence="17">
    <location>
        <begin position="378"/>
        <end position="401"/>
    </location>
</feature>
<dbReference type="PANTHER" id="PTHR39188:SF3">
    <property type="entry name" value="STAGE IV SPORULATION PROTEIN FB"/>
    <property type="match status" value="1"/>
</dbReference>
<dbReference type="Proteomes" id="UP000676325">
    <property type="component" value="Unassembled WGS sequence"/>
</dbReference>
<keyword evidence="3" id="KW-1003">Cell membrane</keyword>
<dbReference type="RefSeq" id="WP_212516803.1">
    <property type="nucleotide sequence ID" value="NZ_JAGSOH010000007.1"/>
</dbReference>
<dbReference type="Gene3D" id="3.10.580.10">
    <property type="entry name" value="CBS-domain"/>
    <property type="match status" value="1"/>
</dbReference>
<evidence type="ECO:0000256" key="15">
    <source>
        <dbReference type="PIRSR" id="PIRSR006404-1"/>
    </source>
</evidence>
<evidence type="ECO:0000256" key="6">
    <source>
        <dbReference type="ARBA" id="ARBA00022723"/>
    </source>
</evidence>
<evidence type="ECO:0000256" key="4">
    <source>
        <dbReference type="ARBA" id="ARBA00022670"/>
    </source>
</evidence>
<dbReference type="InterPro" id="IPR016483">
    <property type="entry name" value="UCP006404_Pept_M50_CBS"/>
</dbReference>
<keyword evidence="13 14" id="KW-0472">Membrane</keyword>
<evidence type="ECO:0000256" key="12">
    <source>
        <dbReference type="ARBA" id="ARBA00023122"/>
    </source>
</evidence>
<evidence type="ECO:0000256" key="9">
    <source>
        <dbReference type="ARBA" id="ARBA00022833"/>
    </source>
</evidence>
<evidence type="ECO:0000256" key="11">
    <source>
        <dbReference type="ARBA" id="ARBA00023049"/>
    </source>
</evidence>
<dbReference type="Pfam" id="PF02163">
    <property type="entry name" value="Peptidase_M50"/>
    <property type="match status" value="2"/>
</dbReference>
<evidence type="ECO:0000256" key="8">
    <source>
        <dbReference type="ARBA" id="ARBA00022801"/>
    </source>
</evidence>
<dbReference type="InterPro" id="IPR046342">
    <property type="entry name" value="CBS_dom_sf"/>
</dbReference>
<evidence type="ECO:0000256" key="3">
    <source>
        <dbReference type="ARBA" id="ARBA00022475"/>
    </source>
</evidence>
<evidence type="ECO:0000259" key="18">
    <source>
        <dbReference type="Pfam" id="PF02163"/>
    </source>
</evidence>
<dbReference type="PANTHER" id="PTHR39188">
    <property type="entry name" value="MEMBRANE-ASSOCIATED ZINC METALLOPROTEASE M50B"/>
    <property type="match status" value="1"/>
</dbReference>
<keyword evidence="12" id="KW-0129">CBS domain</keyword>
<evidence type="ECO:0000256" key="17">
    <source>
        <dbReference type="SAM" id="MobiDB-lite"/>
    </source>
</evidence>
<dbReference type="GO" id="GO:0005886">
    <property type="term" value="C:plasma membrane"/>
    <property type="evidence" value="ECO:0007669"/>
    <property type="project" value="UniProtKB-SubCell"/>
</dbReference>
<dbReference type="SUPFAM" id="SSF54631">
    <property type="entry name" value="CBS-domain pair"/>
    <property type="match status" value="1"/>
</dbReference>
<keyword evidence="9 14" id="KW-0862">Zinc</keyword>
<keyword evidence="5 14" id="KW-0812">Transmembrane</keyword>
<keyword evidence="8 14" id="KW-0378">Hydrolase</keyword>
<evidence type="ECO:0000256" key="5">
    <source>
        <dbReference type="ARBA" id="ARBA00022692"/>
    </source>
</evidence>
<dbReference type="InterPro" id="IPR008915">
    <property type="entry name" value="Peptidase_M50"/>
</dbReference>
<protein>
    <recommendedName>
        <fullName evidence="14">Zinc metalloprotease</fullName>
    </recommendedName>
</protein>
<keyword evidence="6 14" id="KW-0479">Metal-binding</keyword>
<sequence>MKQTFPLGRVAGIRIGAHWSALIMVLLFGWVLGDQVLPSMVAHVPATARWTAAIVGALALAAALLAHELAHALTARHYGVPVRSITLWALGGVSELGDEPPSARSDFWIAVAGPAASFGAAALFGGVAAAVHAAGWPAVAVAELGWLAAMNVLLGLFNLLPGAPLDGGRVLRAALWWRCGNRARAAQSAAEAGRILGMVLAAAGVAEVLLWREAGGLWLILIGVFVANAASAEGAAERASTALAGRRVRDVMKPDPEIGATWMTVGEFFQHVALRSDQDVFPVVDAEMSLAGVVGVGGLGRIPRDRWPRTTLGQTMARVPPAYVAAPDDPAAPLLRHPPLAADLLAVVIEDRRIVGIVTRARLVRIVERERLRAPAPARDGSALAADWNPRRSEARVSRHE</sequence>
<organism evidence="19 20">
    <name type="scientific">Actinospica acidithermotolerans</name>
    <dbReference type="NCBI Taxonomy" id="2828514"/>
    <lineage>
        <taxon>Bacteria</taxon>
        <taxon>Bacillati</taxon>
        <taxon>Actinomycetota</taxon>
        <taxon>Actinomycetes</taxon>
        <taxon>Catenulisporales</taxon>
        <taxon>Actinospicaceae</taxon>
        <taxon>Actinospica</taxon>
    </lineage>
</organism>
<comment type="similarity">
    <text evidence="2 14">Belongs to the peptidase M50B family.</text>
</comment>
<dbReference type="EMBL" id="JAGSOH010000007">
    <property type="protein sequence ID" value="MBR7825649.1"/>
    <property type="molecule type" value="Genomic_DNA"/>
</dbReference>
<feature type="compositionally biased region" description="Basic and acidic residues" evidence="17">
    <location>
        <begin position="389"/>
        <end position="401"/>
    </location>
</feature>
<comment type="cofactor">
    <cofactor evidence="14 16">
        <name>Zn(2+)</name>
        <dbReference type="ChEBI" id="CHEBI:29105"/>
    </cofactor>
    <text evidence="14 16">Binds 1 zinc ion per subunit.</text>
</comment>
<reference evidence="19" key="1">
    <citation type="submission" date="2021-04" db="EMBL/GenBank/DDBJ databases">
        <title>Genome based classification of Actinospica acidithermotolerans sp. nov., an actinobacterium isolated from an Indonesian hot spring.</title>
        <authorList>
            <person name="Kusuma A.B."/>
            <person name="Putra K.E."/>
            <person name="Nafisah S."/>
            <person name="Loh J."/>
            <person name="Nouioui I."/>
            <person name="Goodfellow M."/>
        </authorList>
    </citation>
    <scope>NUCLEOTIDE SEQUENCE</scope>
    <source>
        <strain evidence="19">MGRD01-02</strain>
    </source>
</reference>
<gene>
    <name evidence="19" type="ORF">KDK95_04970</name>
</gene>
<dbReference type="AlphaFoldDB" id="A0A941ED56"/>
<accession>A0A941ED56</accession>
<evidence type="ECO:0000256" key="2">
    <source>
        <dbReference type="ARBA" id="ARBA00007931"/>
    </source>
</evidence>
<evidence type="ECO:0000256" key="1">
    <source>
        <dbReference type="ARBA" id="ARBA00004651"/>
    </source>
</evidence>
<feature type="binding site" evidence="16">
    <location>
        <position position="71"/>
    </location>
    <ligand>
        <name>Zn(2+)</name>
        <dbReference type="ChEBI" id="CHEBI:29105"/>
        <note>catalytic</note>
    </ligand>
</feature>
<feature type="transmembrane region" description="Helical" evidence="14">
    <location>
        <begin position="12"/>
        <end position="32"/>
    </location>
</feature>
<keyword evidence="10 14" id="KW-1133">Transmembrane helix</keyword>
<comment type="caution">
    <text evidence="14">Lacks conserved residue(s) required for the propagation of feature annotation.</text>
</comment>
<evidence type="ECO:0000313" key="19">
    <source>
        <dbReference type="EMBL" id="MBR7825649.1"/>
    </source>
</evidence>
<feature type="binding site" evidence="16">
    <location>
        <position position="67"/>
    </location>
    <ligand>
        <name>Zn(2+)</name>
        <dbReference type="ChEBI" id="CHEBI:29105"/>
        <note>catalytic</note>
    </ligand>
</feature>
<evidence type="ECO:0000313" key="20">
    <source>
        <dbReference type="Proteomes" id="UP000676325"/>
    </source>
</evidence>
<keyword evidence="20" id="KW-1185">Reference proteome</keyword>
<dbReference type="GO" id="GO:0046872">
    <property type="term" value="F:metal ion binding"/>
    <property type="evidence" value="ECO:0007669"/>
    <property type="project" value="UniProtKB-UniRule"/>
</dbReference>
<feature type="transmembrane region" description="Helical" evidence="14">
    <location>
        <begin position="136"/>
        <end position="160"/>
    </location>
</feature>
<evidence type="ECO:0000256" key="14">
    <source>
        <dbReference type="PIRNR" id="PIRNR006404"/>
    </source>
</evidence>
<comment type="subcellular location">
    <subcellularLocation>
        <location evidence="1">Cell membrane</location>
        <topology evidence="1">Multi-pass membrane protein</topology>
    </subcellularLocation>
</comment>
<keyword evidence="4 14" id="KW-0645">Protease</keyword>
<name>A0A941ED56_9ACTN</name>
<dbReference type="GO" id="GO:0008237">
    <property type="term" value="F:metallopeptidase activity"/>
    <property type="evidence" value="ECO:0007669"/>
    <property type="project" value="UniProtKB-UniRule"/>
</dbReference>
<dbReference type="PIRSF" id="PIRSF006404">
    <property type="entry name" value="UCP006404_Pept_M50_CBS"/>
    <property type="match status" value="1"/>
</dbReference>